<keyword evidence="2" id="KW-0806">Transcription termination</keyword>
<dbReference type="Proteomes" id="UP001141806">
    <property type="component" value="Unassembled WGS sequence"/>
</dbReference>
<dbReference type="FunFam" id="1.25.70.10:FF:000001">
    <property type="entry name" value="Mitochondrial transcription termination factor-like"/>
    <property type="match status" value="1"/>
</dbReference>
<keyword evidence="3" id="KW-0809">Transit peptide</keyword>
<keyword evidence="5" id="KW-1185">Reference proteome</keyword>
<dbReference type="InterPro" id="IPR003690">
    <property type="entry name" value="MTERF"/>
</dbReference>
<dbReference type="Pfam" id="PF02536">
    <property type="entry name" value="mTERF"/>
    <property type="match status" value="2"/>
</dbReference>
<dbReference type="GO" id="GO:0006353">
    <property type="term" value="P:DNA-templated transcription termination"/>
    <property type="evidence" value="ECO:0007669"/>
    <property type="project" value="UniProtKB-KW"/>
</dbReference>
<proteinExistence type="inferred from homology"/>
<dbReference type="PANTHER" id="PTHR13068">
    <property type="entry name" value="CGI-12 PROTEIN-RELATED"/>
    <property type="match status" value="1"/>
</dbReference>
<keyword evidence="2" id="KW-0805">Transcription regulation</keyword>
<protein>
    <submittedName>
        <fullName evidence="4">Uncharacterized protein</fullName>
    </submittedName>
</protein>
<name>A0A9Q0R1T2_9MAGN</name>
<dbReference type="Gene3D" id="1.25.70.10">
    <property type="entry name" value="Transcription termination factor 3, mitochondrial"/>
    <property type="match status" value="1"/>
</dbReference>
<keyword evidence="2" id="KW-0804">Transcription</keyword>
<evidence type="ECO:0000256" key="2">
    <source>
        <dbReference type="ARBA" id="ARBA00022472"/>
    </source>
</evidence>
<dbReference type="InterPro" id="IPR038538">
    <property type="entry name" value="MTERF_sf"/>
</dbReference>
<gene>
    <name evidence="4" type="ORF">NE237_010637</name>
</gene>
<comment type="similarity">
    <text evidence="1">Belongs to the mTERF family.</text>
</comment>
<accession>A0A9Q0R1T2</accession>
<reference evidence="4" key="1">
    <citation type="journal article" date="2023" name="Plant J.">
        <title>The genome of the king protea, Protea cynaroides.</title>
        <authorList>
            <person name="Chang J."/>
            <person name="Duong T.A."/>
            <person name="Schoeman C."/>
            <person name="Ma X."/>
            <person name="Roodt D."/>
            <person name="Barker N."/>
            <person name="Li Z."/>
            <person name="Van de Peer Y."/>
            <person name="Mizrachi E."/>
        </authorList>
    </citation>
    <scope>NUCLEOTIDE SEQUENCE</scope>
    <source>
        <tissue evidence="4">Young leaves</tissue>
    </source>
</reference>
<evidence type="ECO:0000256" key="1">
    <source>
        <dbReference type="ARBA" id="ARBA00007692"/>
    </source>
</evidence>
<organism evidence="4 5">
    <name type="scientific">Protea cynaroides</name>
    <dbReference type="NCBI Taxonomy" id="273540"/>
    <lineage>
        <taxon>Eukaryota</taxon>
        <taxon>Viridiplantae</taxon>
        <taxon>Streptophyta</taxon>
        <taxon>Embryophyta</taxon>
        <taxon>Tracheophyta</taxon>
        <taxon>Spermatophyta</taxon>
        <taxon>Magnoliopsida</taxon>
        <taxon>Proteales</taxon>
        <taxon>Proteaceae</taxon>
        <taxon>Protea</taxon>
    </lineage>
</organism>
<sequence length="371" mass="42231">MLGLLCKRLPQFRWAGDSSTHLWFLQLSSPKFLSNAANEHSLTADYLVNSCGLSPESALNASKRMGLKNTVKADSILTLFKNYGFTQPQIADIISRNPDVLRFDPDKILKPKIELLYNMGISGSILAKILSRYANFLTASLERELIPTLEFLKGFIDTDEKIAVTLSRMSWCSRVPEAMAPNIEILRNHGVPDSNISNLIFLHPRLLIWKAERFNEVVMQAKEMGLNPSTYTFIVGIRALAGLNKATWEAKIAVFSSFGWLEDEIFSLFRRHPTIFGLSEKRIRERLNFFVNELNWTVADLGRCPTAFQCSMEKRIAPRYSVLRVLLAKGLLKKERMITAFKWTDDQFYDKFVSLALSTPISHGRVYHSLS</sequence>
<dbReference type="GO" id="GO:0003676">
    <property type="term" value="F:nucleic acid binding"/>
    <property type="evidence" value="ECO:0007669"/>
    <property type="project" value="InterPro"/>
</dbReference>
<dbReference type="PANTHER" id="PTHR13068:SF236">
    <property type="entry name" value="OS02G0749800 PROTEIN"/>
    <property type="match status" value="1"/>
</dbReference>
<dbReference type="SMART" id="SM00733">
    <property type="entry name" value="Mterf"/>
    <property type="match status" value="5"/>
</dbReference>
<dbReference type="EMBL" id="JAMYWD010000002">
    <property type="protein sequence ID" value="KAJ4979857.1"/>
    <property type="molecule type" value="Genomic_DNA"/>
</dbReference>
<dbReference type="AlphaFoldDB" id="A0A9Q0R1T2"/>
<dbReference type="OrthoDB" id="637682at2759"/>
<evidence type="ECO:0000313" key="5">
    <source>
        <dbReference type="Proteomes" id="UP001141806"/>
    </source>
</evidence>
<evidence type="ECO:0000313" key="4">
    <source>
        <dbReference type="EMBL" id="KAJ4979857.1"/>
    </source>
</evidence>
<evidence type="ECO:0000256" key="3">
    <source>
        <dbReference type="ARBA" id="ARBA00022946"/>
    </source>
</evidence>
<comment type="caution">
    <text evidence="4">The sequence shown here is derived from an EMBL/GenBank/DDBJ whole genome shotgun (WGS) entry which is preliminary data.</text>
</comment>